<accession>A0ABU9EN38</accession>
<gene>
    <name evidence="1" type="ORF">AAEJ74_10380</name>
</gene>
<dbReference type="RefSeq" id="WP_006625700.1">
    <property type="nucleotide sequence ID" value="NZ_JBBWYZ010000008.1"/>
</dbReference>
<evidence type="ECO:0000313" key="2">
    <source>
        <dbReference type="Proteomes" id="UP001387447"/>
    </source>
</evidence>
<organism evidence="1 2">
    <name type="scientific">Limnospira fusiformis PMC 851.14</name>
    <dbReference type="NCBI Taxonomy" id="2219512"/>
    <lineage>
        <taxon>Bacteria</taxon>
        <taxon>Bacillati</taxon>
        <taxon>Cyanobacteriota</taxon>
        <taxon>Cyanophyceae</taxon>
        <taxon>Oscillatoriophycideae</taxon>
        <taxon>Oscillatoriales</taxon>
        <taxon>Sirenicapillariaceae</taxon>
        <taxon>Limnospira</taxon>
    </lineage>
</organism>
<reference evidence="1 2" key="1">
    <citation type="journal article" date="2024" name="Front. Microbiol.">
        <title>Transcriptomic insights into the dominance of two phototrophs throughout the water column of a tropical hypersaline-alkaline crater lake (Dziani Dzaha, Mayotte).</title>
        <authorList>
            <person name="Duperron S."/>
            <person name="Halary S."/>
            <person name="Bouly J.-P."/>
            <person name="Roussel T."/>
            <person name="Hugoni M."/>
            <person name="Bruto M."/>
            <person name="Oger P."/>
            <person name="Duval C."/>
            <person name="Woo A."/>
            <person name="Jezequiel D."/>
            <person name="Ader M."/>
            <person name="Leboulanger C."/>
            <person name="Agogue H."/>
            <person name="Grossi V."/>
            <person name="Trousselier M."/>
            <person name="Bernard C."/>
        </authorList>
    </citation>
    <scope>NUCLEOTIDE SEQUENCE [LARGE SCALE GENOMIC DNA]</scope>
    <source>
        <strain evidence="1 2">PMC 851.14</strain>
    </source>
</reference>
<proteinExistence type="predicted"/>
<protein>
    <submittedName>
        <fullName evidence="1">Uncharacterized protein</fullName>
    </submittedName>
</protein>
<sequence length="56" mass="6385">MWEVLKSLRGIPVALARGVVKDNCDRPLVGGEVETRGYNLYLTRQPLSLCYLLMYL</sequence>
<keyword evidence="2" id="KW-1185">Reference proteome</keyword>
<name>A0ABU9EN38_LIMFS</name>
<dbReference type="EMBL" id="JBBWYZ010000008">
    <property type="protein sequence ID" value="MEK9512080.1"/>
    <property type="molecule type" value="Genomic_DNA"/>
</dbReference>
<evidence type="ECO:0000313" key="1">
    <source>
        <dbReference type="EMBL" id="MEK9512080.1"/>
    </source>
</evidence>
<dbReference type="Proteomes" id="UP001387447">
    <property type="component" value="Unassembled WGS sequence"/>
</dbReference>
<comment type="caution">
    <text evidence="1">The sequence shown here is derived from an EMBL/GenBank/DDBJ whole genome shotgun (WGS) entry which is preliminary data.</text>
</comment>